<name>A0ABV0RIR5_9TELE</name>
<protein>
    <submittedName>
        <fullName evidence="1">Uncharacterized protein</fullName>
    </submittedName>
</protein>
<dbReference type="EMBL" id="JAHRIN010044313">
    <property type="protein sequence ID" value="MEQ2207322.1"/>
    <property type="molecule type" value="Genomic_DNA"/>
</dbReference>
<comment type="caution">
    <text evidence="1">The sequence shown here is derived from an EMBL/GenBank/DDBJ whole genome shotgun (WGS) entry which is preliminary data.</text>
</comment>
<gene>
    <name evidence="1" type="ORF">XENOCAPTIV_010565</name>
</gene>
<reference evidence="1 2" key="1">
    <citation type="submission" date="2021-06" db="EMBL/GenBank/DDBJ databases">
        <authorList>
            <person name="Palmer J.M."/>
        </authorList>
    </citation>
    <scope>NUCLEOTIDE SEQUENCE [LARGE SCALE GENOMIC DNA]</scope>
    <source>
        <strain evidence="1 2">XC_2019</strain>
        <tissue evidence="1">Muscle</tissue>
    </source>
</reference>
<keyword evidence="2" id="KW-1185">Reference proteome</keyword>
<dbReference type="Proteomes" id="UP001434883">
    <property type="component" value="Unassembled WGS sequence"/>
</dbReference>
<sequence>FRDQLRALFSLAVVMQRLTHNVCFPDGAGVLRCAGGQLRLVLLIAQGVFKQEAASTLTQVFAYS</sequence>
<feature type="non-terminal residue" evidence="1">
    <location>
        <position position="1"/>
    </location>
</feature>
<proteinExistence type="predicted"/>
<organism evidence="1 2">
    <name type="scientific">Xenoophorus captivus</name>
    <dbReference type="NCBI Taxonomy" id="1517983"/>
    <lineage>
        <taxon>Eukaryota</taxon>
        <taxon>Metazoa</taxon>
        <taxon>Chordata</taxon>
        <taxon>Craniata</taxon>
        <taxon>Vertebrata</taxon>
        <taxon>Euteleostomi</taxon>
        <taxon>Actinopterygii</taxon>
        <taxon>Neopterygii</taxon>
        <taxon>Teleostei</taxon>
        <taxon>Neoteleostei</taxon>
        <taxon>Acanthomorphata</taxon>
        <taxon>Ovalentaria</taxon>
        <taxon>Atherinomorphae</taxon>
        <taxon>Cyprinodontiformes</taxon>
        <taxon>Goodeidae</taxon>
        <taxon>Xenoophorus</taxon>
    </lineage>
</organism>
<accession>A0ABV0RIR5</accession>
<feature type="non-terminal residue" evidence="1">
    <location>
        <position position="64"/>
    </location>
</feature>
<evidence type="ECO:0000313" key="2">
    <source>
        <dbReference type="Proteomes" id="UP001434883"/>
    </source>
</evidence>
<evidence type="ECO:0000313" key="1">
    <source>
        <dbReference type="EMBL" id="MEQ2207322.1"/>
    </source>
</evidence>